<dbReference type="InterPro" id="IPR036013">
    <property type="entry name" value="Band_7/SPFH_dom_sf"/>
</dbReference>
<dbReference type="InterPro" id="IPR010200">
    <property type="entry name" value="HflC"/>
</dbReference>
<feature type="domain" description="Band 7" evidence="8">
    <location>
        <begin position="21"/>
        <end position="184"/>
    </location>
</feature>
<dbReference type="GO" id="GO:0008233">
    <property type="term" value="F:peptidase activity"/>
    <property type="evidence" value="ECO:0007669"/>
    <property type="project" value="UniProtKB-KW"/>
</dbReference>
<comment type="similarity">
    <text evidence="2 6">Belongs to the band 7/mec-2 family. HflC subfamily.</text>
</comment>
<dbReference type="Gene3D" id="3.30.479.30">
    <property type="entry name" value="Band 7 domain"/>
    <property type="match status" value="1"/>
</dbReference>
<evidence type="ECO:0000256" key="5">
    <source>
        <dbReference type="ARBA" id="ARBA00023136"/>
    </source>
</evidence>
<protein>
    <recommendedName>
        <fullName evidence="6">Protein HflC</fullName>
    </recommendedName>
</protein>
<dbReference type="PIRSF" id="PIRSF005651">
    <property type="entry name" value="HflC"/>
    <property type="match status" value="1"/>
</dbReference>
<dbReference type="Proteomes" id="UP000471298">
    <property type="component" value="Unassembled WGS sequence"/>
</dbReference>
<dbReference type="SMART" id="SM00244">
    <property type="entry name" value="PHB"/>
    <property type="match status" value="1"/>
</dbReference>
<keyword evidence="10" id="KW-1185">Reference proteome</keyword>
<keyword evidence="5 7" id="KW-0472">Membrane</keyword>
<organism evidence="9 10">
    <name type="scientific">Ostreibacterium oceani</name>
    <dbReference type="NCBI Taxonomy" id="2654998"/>
    <lineage>
        <taxon>Bacteria</taxon>
        <taxon>Pseudomonadati</taxon>
        <taxon>Pseudomonadota</taxon>
        <taxon>Gammaproteobacteria</taxon>
        <taxon>Cardiobacteriales</taxon>
        <taxon>Ostreibacteriaceae</taxon>
        <taxon>Ostreibacterium</taxon>
    </lineage>
</organism>
<keyword evidence="3 7" id="KW-0812">Transmembrane</keyword>
<gene>
    <name evidence="9" type="primary">hflC</name>
    <name evidence="9" type="ORF">GCU85_01940</name>
</gene>
<dbReference type="GO" id="GO:0006508">
    <property type="term" value="P:proteolysis"/>
    <property type="evidence" value="ECO:0007669"/>
    <property type="project" value="UniProtKB-KW"/>
</dbReference>
<evidence type="ECO:0000313" key="10">
    <source>
        <dbReference type="Proteomes" id="UP000471298"/>
    </source>
</evidence>
<sequence>MKINLTWLVVGLAVIFLLLLSSVFIVREGHTAIKTRVGEITANDIEPGLHFKIPGIESVIRFDARLQTLDAPSEAFFTAEKKELIVDYFIEWRIVDTQKYWVATRGAKPRAESIIEQIANNQLRGEFARRTVKEVVAGDREEIMQSITDTLSGEVGSQGMQVVDVRVKRVEFSDQIKGNIFDRMRAERERVSNSIRAEGREREVIIRAQTDREANIILANANRDAQIIRGQGDAEATKVYADSFSQDESFYRFQKSLEAYQAAFNNKSDTFVTSPDSEFFNFLKNKE</sequence>
<comment type="caution">
    <text evidence="9">The sequence shown here is derived from an EMBL/GenBank/DDBJ whole genome shotgun (WGS) entry which is preliminary data.</text>
</comment>
<evidence type="ECO:0000256" key="3">
    <source>
        <dbReference type="ARBA" id="ARBA00022692"/>
    </source>
</evidence>
<dbReference type="RefSeq" id="WP_152808810.1">
    <property type="nucleotide sequence ID" value="NZ_WHNW01000002.1"/>
</dbReference>
<dbReference type="GO" id="GO:0016020">
    <property type="term" value="C:membrane"/>
    <property type="evidence" value="ECO:0007669"/>
    <property type="project" value="UniProtKB-SubCell"/>
</dbReference>
<dbReference type="EMBL" id="WHNW01000002">
    <property type="protein sequence ID" value="MPV85496.1"/>
    <property type="molecule type" value="Genomic_DNA"/>
</dbReference>
<comment type="subcellular location">
    <subcellularLocation>
        <location evidence="1">Membrane</location>
        <topology evidence="1">Single-pass membrane protein</topology>
    </subcellularLocation>
</comment>
<dbReference type="InterPro" id="IPR001107">
    <property type="entry name" value="Band_7"/>
</dbReference>
<dbReference type="PANTHER" id="PTHR42911:SF1">
    <property type="entry name" value="MODULATOR OF FTSH PROTEASE HFLC"/>
    <property type="match status" value="1"/>
</dbReference>
<evidence type="ECO:0000256" key="2">
    <source>
        <dbReference type="ARBA" id="ARBA00007862"/>
    </source>
</evidence>
<dbReference type="Pfam" id="PF01145">
    <property type="entry name" value="Band_7"/>
    <property type="match status" value="1"/>
</dbReference>
<evidence type="ECO:0000256" key="7">
    <source>
        <dbReference type="SAM" id="Phobius"/>
    </source>
</evidence>
<evidence type="ECO:0000256" key="6">
    <source>
        <dbReference type="PIRNR" id="PIRNR005651"/>
    </source>
</evidence>
<reference evidence="9 10" key="1">
    <citation type="submission" date="2019-10" db="EMBL/GenBank/DDBJ databases">
        <title>Cardiobacteriales fam. a chemoheterotrophic member of the order Cardiobacteriales, and proposal of Cardiobacteriales fam. nov.</title>
        <authorList>
            <person name="Wang C."/>
        </authorList>
    </citation>
    <scope>NUCLEOTIDE SEQUENCE [LARGE SCALE GENOMIC DNA]</scope>
    <source>
        <strain evidence="9 10">ML27</strain>
    </source>
</reference>
<accession>A0A6N7F0W9</accession>
<comment type="function">
    <text evidence="6">HflC and HflK could regulate a protease.</text>
</comment>
<evidence type="ECO:0000256" key="1">
    <source>
        <dbReference type="ARBA" id="ARBA00004167"/>
    </source>
</evidence>
<feature type="transmembrane region" description="Helical" evidence="7">
    <location>
        <begin position="6"/>
        <end position="26"/>
    </location>
</feature>
<keyword evidence="4 7" id="KW-1133">Transmembrane helix</keyword>
<keyword evidence="9" id="KW-0378">Hydrolase</keyword>
<evidence type="ECO:0000313" key="9">
    <source>
        <dbReference type="EMBL" id="MPV85496.1"/>
    </source>
</evidence>
<dbReference type="PANTHER" id="PTHR42911">
    <property type="entry name" value="MODULATOR OF FTSH PROTEASE HFLC"/>
    <property type="match status" value="1"/>
</dbReference>
<evidence type="ECO:0000256" key="4">
    <source>
        <dbReference type="ARBA" id="ARBA00022989"/>
    </source>
</evidence>
<proteinExistence type="inferred from homology"/>
<dbReference type="AlphaFoldDB" id="A0A6N7F0W9"/>
<evidence type="ECO:0000259" key="8">
    <source>
        <dbReference type="SMART" id="SM00244"/>
    </source>
</evidence>
<keyword evidence="9" id="KW-0645">Protease</keyword>
<dbReference type="SUPFAM" id="SSF117892">
    <property type="entry name" value="Band 7/SPFH domain"/>
    <property type="match status" value="1"/>
</dbReference>
<name>A0A6N7F0W9_9GAMM</name>
<dbReference type="FunCoup" id="A0A6N7F0W9">
    <property type="interactions" value="135"/>
</dbReference>
<dbReference type="NCBIfam" id="TIGR01932">
    <property type="entry name" value="hflC"/>
    <property type="match status" value="1"/>
</dbReference>
<dbReference type="CDD" id="cd03405">
    <property type="entry name" value="SPFH_HflC"/>
    <property type="match status" value="1"/>
</dbReference>
<dbReference type="InParanoid" id="A0A6N7F0W9"/>